<evidence type="ECO:0000313" key="11">
    <source>
        <dbReference type="RefSeq" id="XP_033464067.1"/>
    </source>
</evidence>
<name>A0A6J3MGE2_9PEZI</name>
<dbReference type="CDD" id="cd03672">
    <property type="entry name" value="NUDIX_Dcp2p_Nudt20"/>
    <property type="match status" value="1"/>
</dbReference>
<dbReference type="PANTHER" id="PTHR23114">
    <property type="entry name" value="M7GPPPN-MRNA HYDROLASE"/>
    <property type="match status" value="1"/>
</dbReference>
<evidence type="ECO:0000256" key="6">
    <source>
        <dbReference type="ARBA" id="ARBA00022801"/>
    </source>
</evidence>
<dbReference type="InterPro" id="IPR015797">
    <property type="entry name" value="NUDIX_hydrolase-like_dom_sf"/>
</dbReference>
<dbReference type="Gene3D" id="3.90.79.10">
    <property type="entry name" value="Nucleoside Triphosphate Pyrophosphohydrolase"/>
    <property type="match status" value="1"/>
</dbReference>
<dbReference type="Gene3D" id="1.10.10.1050">
    <property type="entry name" value="Dcp2, box A domain"/>
    <property type="match status" value="1"/>
</dbReference>
<dbReference type="Proteomes" id="UP000504637">
    <property type="component" value="Unplaced"/>
</dbReference>
<dbReference type="PROSITE" id="PS51462">
    <property type="entry name" value="NUDIX"/>
    <property type="match status" value="1"/>
</dbReference>
<dbReference type="InterPro" id="IPR020084">
    <property type="entry name" value="NUDIX_hydrolase_CS"/>
</dbReference>
<dbReference type="InterPro" id="IPR036189">
    <property type="entry name" value="DCP2_BoxA_sf"/>
</dbReference>
<dbReference type="GO" id="GO:0000184">
    <property type="term" value="P:nuclear-transcribed mRNA catabolic process, nonsense-mediated decay"/>
    <property type="evidence" value="ECO:0007669"/>
    <property type="project" value="InterPro"/>
</dbReference>
<evidence type="ECO:0000256" key="5">
    <source>
        <dbReference type="ARBA" id="ARBA00022723"/>
    </source>
</evidence>
<dbReference type="GO" id="GO:0140933">
    <property type="term" value="F:5'-(N(7)-methylguanosine 5'-triphospho)-[mRNA] hydrolase activity"/>
    <property type="evidence" value="ECO:0007669"/>
    <property type="project" value="InterPro"/>
</dbReference>
<dbReference type="AlphaFoldDB" id="A0A6J3MGE2"/>
<keyword evidence="6" id="KW-0378">Hydrolase</keyword>
<dbReference type="PANTHER" id="PTHR23114:SF17">
    <property type="entry name" value="M7GPPPN-MRNA HYDROLASE"/>
    <property type="match status" value="1"/>
</dbReference>
<dbReference type="RefSeq" id="XP_033464067.1">
    <property type="nucleotide sequence ID" value="XM_033606162.1"/>
</dbReference>
<comment type="subcellular location">
    <subcellularLocation>
        <location evidence="2">Cytoplasm</location>
    </subcellularLocation>
</comment>
<evidence type="ECO:0000256" key="7">
    <source>
        <dbReference type="ARBA" id="ARBA00022884"/>
    </source>
</evidence>
<gene>
    <name evidence="11" type="ORF">K489DRAFT_385763</name>
</gene>
<evidence type="ECO:0000256" key="3">
    <source>
        <dbReference type="ARBA" id="ARBA00005279"/>
    </source>
</evidence>
<keyword evidence="10" id="KW-1185">Reference proteome</keyword>
<keyword evidence="5" id="KW-0479">Metal-binding</keyword>
<dbReference type="InterPro" id="IPR044099">
    <property type="entry name" value="Dcp2_NUDIX"/>
</dbReference>
<reference evidence="11" key="2">
    <citation type="submission" date="2020-04" db="EMBL/GenBank/DDBJ databases">
        <authorList>
            <consortium name="NCBI Genome Project"/>
        </authorList>
    </citation>
    <scope>NUCLEOTIDE SEQUENCE</scope>
    <source>
        <strain evidence="11">CBS 342.82</strain>
    </source>
</reference>
<dbReference type="Pfam" id="PF00293">
    <property type="entry name" value="NUDIX"/>
    <property type="match status" value="1"/>
</dbReference>
<evidence type="ECO:0000256" key="2">
    <source>
        <dbReference type="ARBA" id="ARBA00004496"/>
    </source>
</evidence>
<dbReference type="SUPFAM" id="SSF140586">
    <property type="entry name" value="Dcp2 domain-like"/>
    <property type="match status" value="1"/>
</dbReference>
<protein>
    <submittedName>
        <fullName evidence="11">DCP2-domain-containing protein</fullName>
    </submittedName>
</protein>
<keyword evidence="7" id="KW-0694">RNA-binding</keyword>
<evidence type="ECO:0000256" key="8">
    <source>
        <dbReference type="ARBA" id="ARBA00023211"/>
    </source>
</evidence>
<keyword evidence="4" id="KW-0963">Cytoplasm</keyword>
<evidence type="ECO:0000313" key="10">
    <source>
        <dbReference type="Proteomes" id="UP000504637"/>
    </source>
</evidence>
<dbReference type="GO" id="GO:0030145">
    <property type="term" value="F:manganese ion binding"/>
    <property type="evidence" value="ECO:0007669"/>
    <property type="project" value="InterPro"/>
</dbReference>
<sequence>MTLQDWLDDLTVRFLLNLPPAEMSSMPRLCFQVEEAQWFYEDFVRPANPQLPSLNLRQFCLTLFRHSPLLSGFSEAQHSAAYEEFLAYKVRVPVRGAILMDESMEKVLLVRGWKKGASWSFPRGKINRDEKDLDCAIREVYEETGYDLRAAGLVSHNAQDGEVKAIDITMREQHMRLFVFRGVPLDTHFEPRTRREIGKIEWYNVRDLPGFKRHKGQAGHGLNDALTTKFYMVAPFLPHLKKWIAIPACW</sequence>
<dbReference type="GO" id="GO:0000290">
    <property type="term" value="P:deadenylation-dependent decapping of nuclear-transcribed mRNA"/>
    <property type="evidence" value="ECO:0007669"/>
    <property type="project" value="InterPro"/>
</dbReference>
<dbReference type="InterPro" id="IPR007722">
    <property type="entry name" value="DCP2_BoxA"/>
</dbReference>
<keyword evidence="8" id="KW-0464">Manganese</keyword>
<reference evidence="11" key="1">
    <citation type="submission" date="2020-01" db="EMBL/GenBank/DDBJ databases">
        <authorList>
            <consortium name="DOE Joint Genome Institute"/>
            <person name="Haridas S."/>
            <person name="Albert R."/>
            <person name="Binder M."/>
            <person name="Bloem J."/>
            <person name="Labutti K."/>
            <person name="Salamov A."/>
            <person name="Andreopoulos B."/>
            <person name="Baker S.E."/>
            <person name="Barry K."/>
            <person name="Bills G."/>
            <person name="Bluhm B.H."/>
            <person name="Cannon C."/>
            <person name="Castanera R."/>
            <person name="Culley D.E."/>
            <person name="Daum C."/>
            <person name="Ezra D."/>
            <person name="Gonzalez J.B."/>
            <person name="Henrissat B."/>
            <person name="Kuo A."/>
            <person name="Liang C."/>
            <person name="Lipzen A."/>
            <person name="Lutzoni F."/>
            <person name="Magnuson J."/>
            <person name="Mondo S."/>
            <person name="Nolan M."/>
            <person name="Ohm R."/>
            <person name="Pangilinan J."/>
            <person name="Park H.-J."/>
            <person name="Ramirez L."/>
            <person name="Alfaro M."/>
            <person name="Sun H."/>
            <person name="Tritt A."/>
            <person name="Yoshinaga Y."/>
            <person name="Zwiers L.-H."/>
            <person name="Turgeon B.G."/>
            <person name="Goodwin S.B."/>
            <person name="Spatafora J.W."/>
            <person name="Crous P.W."/>
            <person name="Grigoriev I.V."/>
        </authorList>
    </citation>
    <scope>NUCLEOTIDE SEQUENCE</scope>
    <source>
        <strain evidence="11">CBS 342.82</strain>
    </source>
</reference>
<dbReference type="GeneID" id="54363962"/>
<dbReference type="SUPFAM" id="SSF55811">
    <property type="entry name" value="Nudix"/>
    <property type="match status" value="1"/>
</dbReference>
<evidence type="ECO:0000259" key="9">
    <source>
        <dbReference type="PROSITE" id="PS51462"/>
    </source>
</evidence>
<dbReference type="InterPro" id="IPR000086">
    <property type="entry name" value="NUDIX_hydrolase_dom"/>
</dbReference>
<accession>A0A6J3MGE2</accession>
<dbReference type="OrthoDB" id="18996at2759"/>
<dbReference type="GO" id="GO:0003723">
    <property type="term" value="F:RNA binding"/>
    <property type="evidence" value="ECO:0007669"/>
    <property type="project" value="UniProtKB-KW"/>
</dbReference>
<evidence type="ECO:0000256" key="4">
    <source>
        <dbReference type="ARBA" id="ARBA00022490"/>
    </source>
</evidence>
<reference evidence="11" key="3">
    <citation type="submission" date="2025-08" db="UniProtKB">
        <authorList>
            <consortium name="RefSeq"/>
        </authorList>
    </citation>
    <scope>IDENTIFICATION</scope>
    <source>
        <strain evidence="11">CBS 342.82</strain>
    </source>
</reference>
<dbReference type="FunFam" id="3.90.79.10:FF:000003">
    <property type="entry name" value="M7GpppN-mRNA hydrolase isoform 2"/>
    <property type="match status" value="1"/>
</dbReference>
<proteinExistence type="inferred from homology"/>
<dbReference type="GO" id="GO:0000932">
    <property type="term" value="C:P-body"/>
    <property type="evidence" value="ECO:0007669"/>
    <property type="project" value="TreeGrafter"/>
</dbReference>
<dbReference type="Pfam" id="PF05026">
    <property type="entry name" value="DCP2"/>
    <property type="match status" value="1"/>
</dbReference>
<evidence type="ECO:0000256" key="1">
    <source>
        <dbReference type="ARBA" id="ARBA00001936"/>
    </source>
</evidence>
<dbReference type="PROSITE" id="PS00893">
    <property type="entry name" value="NUDIX_BOX"/>
    <property type="match status" value="1"/>
</dbReference>
<organism evidence="11">
    <name type="scientific">Dissoconium aciculare CBS 342.82</name>
    <dbReference type="NCBI Taxonomy" id="1314786"/>
    <lineage>
        <taxon>Eukaryota</taxon>
        <taxon>Fungi</taxon>
        <taxon>Dikarya</taxon>
        <taxon>Ascomycota</taxon>
        <taxon>Pezizomycotina</taxon>
        <taxon>Dothideomycetes</taxon>
        <taxon>Dothideomycetidae</taxon>
        <taxon>Mycosphaerellales</taxon>
        <taxon>Dissoconiaceae</taxon>
        <taxon>Dissoconium</taxon>
    </lineage>
</organism>
<comment type="cofactor">
    <cofactor evidence="1">
        <name>Mn(2+)</name>
        <dbReference type="ChEBI" id="CHEBI:29035"/>
    </cofactor>
</comment>
<dbReference type="SMART" id="SM01125">
    <property type="entry name" value="DCP2"/>
    <property type="match status" value="1"/>
</dbReference>
<comment type="similarity">
    <text evidence="3">Belongs to the Nudix hydrolase family. DCP2 subfamily.</text>
</comment>
<feature type="domain" description="Nudix hydrolase" evidence="9">
    <location>
        <begin position="90"/>
        <end position="226"/>
    </location>
</feature>